<dbReference type="Proteomes" id="UP000290759">
    <property type="component" value="Unassembled WGS sequence"/>
</dbReference>
<dbReference type="SUPFAM" id="SSF52833">
    <property type="entry name" value="Thioredoxin-like"/>
    <property type="match status" value="1"/>
</dbReference>
<evidence type="ECO:0000313" key="6">
    <source>
        <dbReference type="EMBL" id="RYC31486.1"/>
    </source>
</evidence>
<feature type="domain" description="GST N-terminal" evidence="4">
    <location>
        <begin position="78"/>
        <end position="157"/>
    </location>
</feature>
<dbReference type="Pfam" id="PF00043">
    <property type="entry name" value="GST_C"/>
    <property type="match status" value="1"/>
</dbReference>
<dbReference type="PANTHER" id="PTHR43900:SF3">
    <property type="entry name" value="GLUTATHIONE S-TRANSFERASE RHO"/>
    <property type="match status" value="1"/>
</dbReference>
<dbReference type="InterPro" id="IPR036249">
    <property type="entry name" value="Thioredoxin-like_sf"/>
</dbReference>
<dbReference type="Gene3D" id="3.40.30.10">
    <property type="entry name" value="Glutaredoxin"/>
    <property type="match status" value="1"/>
</dbReference>
<dbReference type="GO" id="GO:0004364">
    <property type="term" value="F:glutathione transferase activity"/>
    <property type="evidence" value="ECO:0007669"/>
    <property type="project" value="UniProtKB-EC"/>
</dbReference>
<dbReference type="InterPro" id="IPR040079">
    <property type="entry name" value="Glutathione_S-Trfase"/>
</dbReference>
<organism evidence="6 7">
    <name type="scientific">Lichenibacterium minor</name>
    <dbReference type="NCBI Taxonomy" id="2316528"/>
    <lineage>
        <taxon>Bacteria</taxon>
        <taxon>Pseudomonadati</taxon>
        <taxon>Pseudomonadota</taxon>
        <taxon>Alphaproteobacteria</taxon>
        <taxon>Hyphomicrobiales</taxon>
        <taxon>Lichenihabitantaceae</taxon>
        <taxon>Lichenibacterium</taxon>
    </lineage>
</organism>
<dbReference type="InterPro" id="IPR004045">
    <property type="entry name" value="Glutathione_S-Trfase_N"/>
</dbReference>
<name>A0A4Q2U908_9HYPH</name>
<reference evidence="6 7" key="1">
    <citation type="submission" date="2018-12" db="EMBL/GenBank/DDBJ databases">
        <authorList>
            <person name="Grouzdev D.S."/>
            <person name="Krutkina M.S."/>
        </authorList>
    </citation>
    <scope>NUCLEOTIDE SEQUENCE [LARGE SCALE GENOMIC DNA]</scope>
    <source>
        <strain evidence="6 7">RmlP026</strain>
    </source>
</reference>
<evidence type="ECO:0000256" key="3">
    <source>
        <dbReference type="SAM" id="MobiDB-lite"/>
    </source>
</evidence>
<dbReference type="SFLD" id="SFLDS00019">
    <property type="entry name" value="Glutathione_Transferase_(cytos"/>
    <property type="match status" value="1"/>
</dbReference>
<dbReference type="InterPro" id="IPR036282">
    <property type="entry name" value="Glutathione-S-Trfase_C_sf"/>
</dbReference>
<feature type="region of interest" description="Disordered" evidence="3">
    <location>
        <begin position="1"/>
        <end position="34"/>
    </location>
</feature>
<dbReference type="CDD" id="cd00299">
    <property type="entry name" value="GST_C_family"/>
    <property type="match status" value="1"/>
</dbReference>
<evidence type="ECO:0000259" key="5">
    <source>
        <dbReference type="PROSITE" id="PS50405"/>
    </source>
</evidence>
<dbReference type="GO" id="GO:0005737">
    <property type="term" value="C:cytoplasm"/>
    <property type="evidence" value="ECO:0007669"/>
    <property type="project" value="TreeGrafter"/>
</dbReference>
<proteinExistence type="predicted"/>
<comment type="caution">
    <text evidence="6">The sequence shown here is derived from an EMBL/GenBank/DDBJ whole genome shotgun (WGS) entry which is preliminary data.</text>
</comment>
<sequence length="297" mass="32116">MRQSGAVEEGHGRQRHMVGGAARQGVADGARSRGQTLGHAPLPLVSVLLRSPIQRIFGVEVERRPAAGPPRWEGTVMGDISVHGMIGSPFVRSALVALEEKGQGYRFVPLKLDALRTPEYRALHPFGRVPAFEQDGFVVYETQAILRHVDRAFPEPALTPRGLEAAARMDQVLNTIDSYLFADAGAVLGFNRIIAPRILKVDPDEEACARAEKRVARALGVLAGVLGDKPHLTGDAMTLADIALACHLDFLAATPEGERAIAMVPRLAAFGLRMAERSSFVDTTIPALVRRFLPKKG</sequence>
<dbReference type="OrthoDB" id="9797500at2"/>
<evidence type="ECO:0000313" key="7">
    <source>
        <dbReference type="Proteomes" id="UP000290759"/>
    </source>
</evidence>
<dbReference type="InterPro" id="IPR010987">
    <property type="entry name" value="Glutathione-S-Trfase_C-like"/>
</dbReference>
<dbReference type="PROSITE" id="PS50404">
    <property type="entry name" value="GST_NTER"/>
    <property type="match status" value="1"/>
</dbReference>
<accession>A0A4Q2U908</accession>
<dbReference type="EMBL" id="QYBB01000014">
    <property type="protein sequence ID" value="RYC31486.1"/>
    <property type="molecule type" value="Genomic_DNA"/>
</dbReference>
<keyword evidence="2 6" id="KW-0808">Transferase</keyword>
<keyword evidence="7" id="KW-1185">Reference proteome</keyword>
<dbReference type="InterPro" id="IPR004046">
    <property type="entry name" value="GST_C"/>
</dbReference>
<dbReference type="EC" id="2.5.1.18" evidence="1"/>
<dbReference type="Pfam" id="PF13417">
    <property type="entry name" value="GST_N_3"/>
    <property type="match status" value="1"/>
</dbReference>
<protein>
    <recommendedName>
        <fullName evidence="1">glutathione transferase</fullName>
        <ecNumber evidence="1">2.5.1.18</ecNumber>
    </recommendedName>
</protein>
<dbReference type="SFLD" id="SFLDG00358">
    <property type="entry name" value="Main_(cytGST)"/>
    <property type="match status" value="1"/>
</dbReference>
<reference evidence="6 7" key="2">
    <citation type="submission" date="2019-02" db="EMBL/GenBank/DDBJ databases">
        <title>'Lichenibacterium ramalinii' gen. nov. sp. nov., 'Lichenibacterium minor' gen. nov. sp. nov.</title>
        <authorList>
            <person name="Pankratov T."/>
        </authorList>
    </citation>
    <scope>NUCLEOTIDE SEQUENCE [LARGE SCALE GENOMIC DNA]</scope>
    <source>
        <strain evidence="6 7">RmlP026</strain>
    </source>
</reference>
<evidence type="ECO:0000256" key="2">
    <source>
        <dbReference type="ARBA" id="ARBA00022679"/>
    </source>
</evidence>
<dbReference type="Gene3D" id="1.20.1050.10">
    <property type="match status" value="1"/>
</dbReference>
<dbReference type="SUPFAM" id="SSF47616">
    <property type="entry name" value="GST C-terminal domain-like"/>
    <property type="match status" value="1"/>
</dbReference>
<dbReference type="PANTHER" id="PTHR43900">
    <property type="entry name" value="GLUTATHIONE S-TRANSFERASE RHO"/>
    <property type="match status" value="1"/>
</dbReference>
<gene>
    <name evidence="6" type="ORF">D3273_14010</name>
</gene>
<feature type="domain" description="GST C-terminal" evidence="5">
    <location>
        <begin position="162"/>
        <end position="297"/>
    </location>
</feature>
<evidence type="ECO:0000256" key="1">
    <source>
        <dbReference type="ARBA" id="ARBA00012452"/>
    </source>
</evidence>
<dbReference type="PROSITE" id="PS50405">
    <property type="entry name" value="GST_CTER"/>
    <property type="match status" value="1"/>
</dbReference>
<dbReference type="GO" id="GO:0043295">
    <property type="term" value="F:glutathione binding"/>
    <property type="evidence" value="ECO:0007669"/>
    <property type="project" value="TreeGrafter"/>
</dbReference>
<dbReference type="AlphaFoldDB" id="A0A4Q2U908"/>
<evidence type="ECO:0000259" key="4">
    <source>
        <dbReference type="PROSITE" id="PS50404"/>
    </source>
</evidence>